<reference evidence="6 8" key="1">
    <citation type="submission" date="2018-09" db="EMBL/GenBank/DDBJ databases">
        <title>Genomic investigation of the strawberry pathogen Phytophthora fragariae indicates pathogenicity is determined by transcriptional variation in three key races.</title>
        <authorList>
            <person name="Adams T.M."/>
            <person name="Armitage A.D."/>
            <person name="Sobczyk M.K."/>
            <person name="Bates H.J."/>
            <person name="Dunwell J.M."/>
            <person name="Nellist C.F."/>
            <person name="Harrison R.J."/>
        </authorList>
    </citation>
    <scope>NUCLEOTIDE SEQUENCE [LARGE SCALE GENOMIC DNA]</scope>
    <source>
        <strain evidence="4 6">SCRP249</strain>
        <strain evidence="3 8">SCRP324</strain>
        <strain evidence="5 7">SCRP333</strain>
    </source>
</reference>
<dbReference type="InterPro" id="IPR000731">
    <property type="entry name" value="SSD"/>
</dbReference>
<name>A0A6A3MZP0_9STRA</name>
<feature type="transmembrane region" description="Helical" evidence="1">
    <location>
        <begin position="276"/>
        <end position="293"/>
    </location>
</feature>
<keyword evidence="1" id="KW-0472">Membrane</keyword>
<sequence>MVPKDGGNIYRSSIIKEAIRVQNVAANVTDISDKGDETIALNDICWKASCTVNSITKYFQNSMVHFEFYEKYGLEMEHFALQQLPVLSDHVGRGALHAAEECLEDGDSLPSSMSDCPCLSAFGSPMNLYNTYLGGFSDGAESNYTLFLDSVAFVSSYLNYNYADDDKNEPAIKWEREYIKTMKEEADTVFDVYFYAKISVNDEVNAESSNGMGPVALSYCLMIIYISLGIDRIKLSREFFISSKIVTGFCGVMSTVCGVTSTIGICMWFGVNLQLIIMEVVPFLSLAIARLFIKLEHNPMAIEEITTTILSESLAYIGPSIFMAPPAESVAFAFGSISPMPVVLWFAAMACCAVVINLCLQMTLFLSVLTLEKRRELSSKYDIIFKRASYVK</sequence>
<dbReference type="PANTHER" id="PTHR45727:SF2">
    <property type="entry name" value="NPC INTRACELLULAR CHOLESTEROL TRANSPORTER 1"/>
    <property type="match status" value="1"/>
</dbReference>
<gene>
    <name evidence="4" type="ORF">PR001_g9595</name>
    <name evidence="3" type="ORF">PR002_g18521</name>
    <name evidence="5" type="ORF">PR003_g19385</name>
</gene>
<dbReference type="OrthoDB" id="6510177at2759"/>
<feature type="domain" description="SSD" evidence="2">
    <location>
        <begin position="211"/>
        <end position="371"/>
    </location>
</feature>
<dbReference type="InterPro" id="IPR053956">
    <property type="entry name" value="NPC1_MLD"/>
</dbReference>
<dbReference type="GO" id="GO:0032934">
    <property type="term" value="F:sterol binding"/>
    <property type="evidence" value="ECO:0007669"/>
    <property type="project" value="TreeGrafter"/>
</dbReference>
<dbReference type="PROSITE" id="PS50156">
    <property type="entry name" value="SSD"/>
    <property type="match status" value="1"/>
</dbReference>
<keyword evidence="1" id="KW-1133">Transmembrane helix</keyword>
<proteinExistence type="predicted"/>
<dbReference type="PANTHER" id="PTHR45727">
    <property type="entry name" value="NPC INTRACELLULAR CHOLESTEROL TRANSPORTER 1"/>
    <property type="match status" value="1"/>
</dbReference>
<keyword evidence="7" id="KW-1185">Reference proteome</keyword>
<evidence type="ECO:0000256" key="1">
    <source>
        <dbReference type="SAM" id="Phobius"/>
    </source>
</evidence>
<dbReference type="GO" id="GO:0015918">
    <property type="term" value="P:sterol transport"/>
    <property type="evidence" value="ECO:0007669"/>
    <property type="project" value="TreeGrafter"/>
</dbReference>
<dbReference type="Pfam" id="PF12349">
    <property type="entry name" value="Sterol-sensing"/>
    <property type="match status" value="1"/>
</dbReference>
<dbReference type="InterPro" id="IPR053958">
    <property type="entry name" value="HMGCR/SNAP/NPC1-like_SSD"/>
</dbReference>
<feature type="transmembrane region" description="Helical" evidence="1">
    <location>
        <begin position="211"/>
        <end position="233"/>
    </location>
</feature>
<feature type="transmembrane region" description="Helical" evidence="1">
    <location>
        <begin position="314"/>
        <end position="337"/>
    </location>
</feature>
<evidence type="ECO:0000313" key="7">
    <source>
        <dbReference type="Proteomes" id="UP000434957"/>
    </source>
</evidence>
<dbReference type="EMBL" id="QXFV01000536">
    <property type="protein sequence ID" value="KAE9034792.1"/>
    <property type="molecule type" value="Genomic_DNA"/>
</dbReference>
<dbReference type="GO" id="GO:0016020">
    <property type="term" value="C:membrane"/>
    <property type="evidence" value="ECO:0007669"/>
    <property type="project" value="TreeGrafter"/>
</dbReference>
<dbReference type="SUPFAM" id="SSF82866">
    <property type="entry name" value="Multidrug efflux transporter AcrB transmembrane domain"/>
    <property type="match status" value="1"/>
</dbReference>
<evidence type="ECO:0000259" key="2">
    <source>
        <dbReference type="PROSITE" id="PS50156"/>
    </source>
</evidence>
<feature type="transmembrane region" description="Helical" evidence="1">
    <location>
        <begin position="343"/>
        <end position="371"/>
    </location>
</feature>
<evidence type="ECO:0000313" key="5">
    <source>
        <dbReference type="EMBL" id="KAE9313885.1"/>
    </source>
</evidence>
<feature type="transmembrane region" description="Helical" evidence="1">
    <location>
        <begin position="245"/>
        <end position="270"/>
    </location>
</feature>
<dbReference type="EMBL" id="QXFT01001629">
    <property type="protein sequence ID" value="KAE9313885.1"/>
    <property type="molecule type" value="Genomic_DNA"/>
</dbReference>
<organism evidence="4 6">
    <name type="scientific">Phytophthora rubi</name>
    <dbReference type="NCBI Taxonomy" id="129364"/>
    <lineage>
        <taxon>Eukaryota</taxon>
        <taxon>Sar</taxon>
        <taxon>Stramenopiles</taxon>
        <taxon>Oomycota</taxon>
        <taxon>Peronosporomycetes</taxon>
        <taxon>Peronosporales</taxon>
        <taxon>Peronosporaceae</taxon>
        <taxon>Phytophthora</taxon>
    </lineage>
</organism>
<evidence type="ECO:0000313" key="4">
    <source>
        <dbReference type="EMBL" id="KAE9034792.1"/>
    </source>
</evidence>
<protein>
    <recommendedName>
        <fullName evidence="2">SSD domain-containing protein</fullName>
    </recommendedName>
</protein>
<evidence type="ECO:0000313" key="8">
    <source>
        <dbReference type="Proteomes" id="UP000435112"/>
    </source>
</evidence>
<evidence type="ECO:0000313" key="3">
    <source>
        <dbReference type="EMBL" id="KAE8999213.1"/>
    </source>
</evidence>
<evidence type="ECO:0000313" key="6">
    <source>
        <dbReference type="Proteomes" id="UP000429607"/>
    </source>
</evidence>
<dbReference type="Pfam" id="PF22314">
    <property type="entry name" value="NPC1_MLD"/>
    <property type="match status" value="1"/>
</dbReference>
<dbReference type="Proteomes" id="UP000435112">
    <property type="component" value="Unassembled WGS sequence"/>
</dbReference>
<comment type="caution">
    <text evidence="4">The sequence shown here is derived from an EMBL/GenBank/DDBJ whole genome shotgun (WGS) entry which is preliminary data.</text>
</comment>
<dbReference type="AlphaFoldDB" id="A0A6A3MZP0"/>
<dbReference type="Proteomes" id="UP000434957">
    <property type="component" value="Unassembled WGS sequence"/>
</dbReference>
<dbReference type="EMBL" id="QXFU01001591">
    <property type="protein sequence ID" value="KAE8999213.1"/>
    <property type="molecule type" value="Genomic_DNA"/>
</dbReference>
<accession>A0A6A3MZP0</accession>
<keyword evidence="1" id="KW-0812">Transmembrane</keyword>
<dbReference type="Proteomes" id="UP000429607">
    <property type="component" value="Unassembled WGS sequence"/>
</dbReference>